<feature type="region of interest" description="Disordered" evidence="1">
    <location>
        <begin position="133"/>
        <end position="153"/>
    </location>
</feature>
<dbReference type="RefSeq" id="WP_091452978.1">
    <property type="nucleotide sequence ID" value="NZ_FMHU01000001.1"/>
</dbReference>
<keyword evidence="2" id="KW-1133">Transmembrane helix</keyword>
<dbReference type="EMBL" id="FMHU01000001">
    <property type="protein sequence ID" value="SCL14888.1"/>
    <property type="molecule type" value="Genomic_DNA"/>
</dbReference>
<proteinExistence type="predicted"/>
<reference evidence="4" key="1">
    <citation type="submission" date="2016-06" db="EMBL/GenBank/DDBJ databases">
        <authorList>
            <person name="Varghese N."/>
        </authorList>
    </citation>
    <scope>NUCLEOTIDE SEQUENCE [LARGE SCALE GENOMIC DNA]</scope>
    <source>
        <strain evidence="4">DSM 46123</strain>
    </source>
</reference>
<evidence type="ECO:0000256" key="2">
    <source>
        <dbReference type="SAM" id="Phobius"/>
    </source>
</evidence>
<accession>A0A1C6RCX2</accession>
<evidence type="ECO:0000256" key="1">
    <source>
        <dbReference type="SAM" id="MobiDB-lite"/>
    </source>
</evidence>
<gene>
    <name evidence="3" type="ORF">GA0074694_0959</name>
</gene>
<keyword evidence="4" id="KW-1185">Reference proteome</keyword>
<dbReference type="AlphaFoldDB" id="A0A1C6RCX2"/>
<protein>
    <submittedName>
        <fullName evidence="3">Uncharacterized protein</fullName>
    </submittedName>
</protein>
<keyword evidence="2" id="KW-0472">Membrane</keyword>
<sequence length="153" mass="15688">MRLPRSAAGWTVAVFGGMALLSGVLGLLWPAALLGLLGLAAPPIRASGDHTGTFVVASSMAAFNMGVYYLLAAVSEWRSFFRFTVVFRLVTVTVFVLVVVAEIAPVGFLGVAAWEGVGALATALGLRADARRDAAGRPGRSGVPSTLVTGAGL</sequence>
<keyword evidence="2" id="KW-0812">Transmembrane</keyword>
<dbReference type="Proteomes" id="UP000198906">
    <property type="component" value="Unassembled WGS sequence"/>
</dbReference>
<feature type="compositionally biased region" description="Polar residues" evidence="1">
    <location>
        <begin position="143"/>
        <end position="153"/>
    </location>
</feature>
<organism evidence="3 4">
    <name type="scientific">Micromonospora inyonensis</name>
    <dbReference type="NCBI Taxonomy" id="47866"/>
    <lineage>
        <taxon>Bacteria</taxon>
        <taxon>Bacillati</taxon>
        <taxon>Actinomycetota</taxon>
        <taxon>Actinomycetes</taxon>
        <taxon>Micromonosporales</taxon>
        <taxon>Micromonosporaceae</taxon>
        <taxon>Micromonospora</taxon>
    </lineage>
</organism>
<feature type="transmembrane region" description="Helical" evidence="2">
    <location>
        <begin position="52"/>
        <end position="71"/>
    </location>
</feature>
<evidence type="ECO:0000313" key="4">
    <source>
        <dbReference type="Proteomes" id="UP000198906"/>
    </source>
</evidence>
<name>A0A1C6RCX2_9ACTN</name>
<feature type="transmembrane region" description="Helical" evidence="2">
    <location>
        <begin position="83"/>
        <end position="101"/>
    </location>
</feature>
<feature type="transmembrane region" description="Helical" evidence="2">
    <location>
        <begin position="107"/>
        <end position="126"/>
    </location>
</feature>
<evidence type="ECO:0000313" key="3">
    <source>
        <dbReference type="EMBL" id="SCL14888.1"/>
    </source>
</evidence>
<feature type="transmembrane region" description="Helical" evidence="2">
    <location>
        <begin position="7"/>
        <end position="32"/>
    </location>
</feature>
<dbReference type="STRING" id="47866.GA0074694_0959"/>